<dbReference type="RefSeq" id="WP_203744358.1">
    <property type="nucleotide sequence ID" value="NZ_BAAAUC010000004.1"/>
</dbReference>
<dbReference type="PANTHER" id="PTHR42791:SF1">
    <property type="entry name" value="N-ACETYLTRANSFERASE DOMAIN-CONTAINING PROTEIN"/>
    <property type="match status" value="1"/>
</dbReference>
<dbReference type="CDD" id="cd04301">
    <property type="entry name" value="NAT_SF"/>
    <property type="match status" value="1"/>
</dbReference>
<dbReference type="Pfam" id="PF13527">
    <property type="entry name" value="Acetyltransf_9"/>
    <property type="match status" value="1"/>
</dbReference>
<dbReference type="EMBL" id="BOMH01000037">
    <property type="protein sequence ID" value="GID67048.1"/>
    <property type="molecule type" value="Genomic_DNA"/>
</dbReference>
<dbReference type="GO" id="GO:0016747">
    <property type="term" value="F:acyltransferase activity, transferring groups other than amino-acyl groups"/>
    <property type="evidence" value="ECO:0007669"/>
    <property type="project" value="InterPro"/>
</dbReference>
<evidence type="ECO:0000313" key="2">
    <source>
        <dbReference type="EMBL" id="GID67048.1"/>
    </source>
</evidence>
<gene>
    <name evidence="2" type="ORF">Acy02nite_49290</name>
</gene>
<keyword evidence="3" id="KW-1185">Reference proteome</keyword>
<accession>A0A919IPB0</accession>
<proteinExistence type="predicted"/>
<evidence type="ECO:0000259" key="1">
    <source>
        <dbReference type="PROSITE" id="PS51186"/>
    </source>
</evidence>
<reference evidence="2" key="1">
    <citation type="submission" date="2021-01" db="EMBL/GenBank/DDBJ databases">
        <title>Whole genome shotgun sequence of Actinoplanes cyaneus NBRC 14990.</title>
        <authorList>
            <person name="Komaki H."/>
            <person name="Tamura T."/>
        </authorList>
    </citation>
    <scope>NUCLEOTIDE SEQUENCE</scope>
    <source>
        <strain evidence="2">NBRC 14990</strain>
    </source>
</reference>
<dbReference type="Gene3D" id="3.40.630.30">
    <property type="match status" value="1"/>
</dbReference>
<dbReference type="Proteomes" id="UP000619479">
    <property type="component" value="Unassembled WGS sequence"/>
</dbReference>
<organism evidence="2 3">
    <name type="scientific">Actinoplanes cyaneus</name>
    <dbReference type="NCBI Taxonomy" id="52696"/>
    <lineage>
        <taxon>Bacteria</taxon>
        <taxon>Bacillati</taxon>
        <taxon>Actinomycetota</taxon>
        <taxon>Actinomycetes</taxon>
        <taxon>Micromonosporales</taxon>
        <taxon>Micromonosporaceae</taxon>
        <taxon>Actinoplanes</taxon>
    </lineage>
</organism>
<comment type="caution">
    <text evidence="2">The sequence shown here is derived from an EMBL/GenBank/DDBJ whole genome shotgun (WGS) entry which is preliminary data.</text>
</comment>
<dbReference type="InterPro" id="IPR052523">
    <property type="entry name" value="Trichothecene_AcTrans"/>
</dbReference>
<protein>
    <recommendedName>
        <fullName evidence="1">N-acetyltransferase domain-containing protein</fullName>
    </recommendedName>
</protein>
<name>A0A919IPB0_9ACTN</name>
<dbReference type="InterPro" id="IPR000182">
    <property type="entry name" value="GNAT_dom"/>
</dbReference>
<dbReference type="PANTHER" id="PTHR42791">
    <property type="entry name" value="GNAT FAMILY ACETYLTRANSFERASE"/>
    <property type="match status" value="1"/>
</dbReference>
<dbReference type="AlphaFoldDB" id="A0A919IPB0"/>
<sequence>MTTIALATPSDRTRVVDSLVPAFTGDPVLRWLFPDDATYPAHAAAFFGRLFDKRVGRDSIWIAEGGNSVAIWEPPADGTPVPELELDVPADVKARVDAYDHTVHALLPDEPYWYLGVLGTHPEHLGRRLGHTLMAQGLQRAAADGVPAILETASEGNVAMYRRAGWEVIASASEPLPFWLLKHEQGR</sequence>
<dbReference type="InterPro" id="IPR016181">
    <property type="entry name" value="Acyl_CoA_acyltransferase"/>
</dbReference>
<dbReference type="SUPFAM" id="SSF55729">
    <property type="entry name" value="Acyl-CoA N-acyltransferases (Nat)"/>
    <property type="match status" value="1"/>
</dbReference>
<evidence type="ECO:0000313" key="3">
    <source>
        <dbReference type="Proteomes" id="UP000619479"/>
    </source>
</evidence>
<feature type="domain" description="N-acetyltransferase" evidence="1">
    <location>
        <begin position="58"/>
        <end position="185"/>
    </location>
</feature>
<dbReference type="PROSITE" id="PS51186">
    <property type="entry name" value="GNAT"/>
    <property type="match status" value="1"/>
</dbReference>